<keyword evidence="5 9" id="KW-0732">Signal</keyword>
<comment type="caution">
    <text evidence="11">The sequence shown here is derived from an EMBL/GenBank/DDBJ whole genome shotgun (WGS) entry which is preliminary data.</text>
</comment>
<evidence type="ECO:0000256" key="8">
    <source>
        <dbReference type="ARBA" id="ARBA00023180"/>
    </source>
</evidence>
<dbReference type="PANTHER" id="PTHR47967">
    <property type="entry name" value="OS07G0603500 PROTEIN-RELATED"/>
    <property type="match status" value="1"/>
</dbReference>
<evidence type="ECO:0000256" key="9">
    <source>
        <dbReference type="SAM" id="SignalP"/>
    </source>
</evidence>
<name>A0A834FXG5_RHOSS</name>
<dbReference type="OrthoDB" id="2747330at2759"/>
<evidence type="ECO:0000256" key="4">
    <source>
        <dbReference type="ARBA" id="ARBA00022670"/>
    </source>
</evidence>
<dbReference type="Proteomes" id="UP000626092">
    <property type="component" value="Unassembled WGS sequence"/>
</dbReference>
<keyword evidence="8" id="KW-0325">Glycoprotein</keyword>
<keyword evidence="6" id="KW-0064">Aspartyl protease</keyword>
<dbReference type="Pfam" id="PF14543">
    <property type="entry name" value="TAXi_N"/>
    <property type="match status" value="1"/>
</dbReference>
<evidence type="ECO:0000313" key="12">
    <source>
        <dbReference type="Proteomes" id="UP000626092"/>
    </source>
</evidence>
<dbReference type="GO" id="GO:0006508">
    <property type="term" value="P:proteolysis"/>
    <property type="evidence" value="ECO:0007669"/>
    <property type="project" value="UniProtKB-KW"/>
</dbReference>
<gene>
    <name evidence="11" type="ORF">RHSIM_RhsimUnG0104700</name>
</gene>
<dbReference type="AlphaFoldDB" id="A0A834FXG5"/>
<feature type="domain" description="Peptidase A1" evidence="10">
    <location>
        <begin position="90"/>
        <end position="433"/>
    </location>
</feature>
<evidence type="ECO:0000256" key="6">
    <source>
        <dbReference type="ARBA" id="ARBA00022750"/>
    </source>
</evidence>
<feature type="signal peptide" evidence="9">
    <location>
        <begin position="1"/>
        <end position="27"/>
    </location>
</feature>
<comment type="similarity">
    <text evidence="2">Belongs to the peptidase A1 family.</text>
</comment>
<dbReference type="PANTHER" id="PTHR47967:SF128">
    <property type="entry name" value="ASPARTIC PROTEINASE CDR1-LIKE"/>
    <property type="match status" value="1"/>
</dbReference>
<evidence type="ECO:0000256" key="7">
    <source>
        <dbReference type="ARBA" id="ARBA00022801"/>
    </source>
</evidence>
<sequence>MATICTSFSLFSLFIIQLIIILSSAAGFTVDLIHRDSPQSPFYNPSATKTDRLTNAVRRSFTRASHFKKRSSTLAPNSIQSEIIPTSGEYLMNISIGTPRFEVLAIADTGSDLTWTQCKPCEDCYKQNAPIFDPVQSSTYRALECQTRACEAVGSSSCRQDDNTCEYTMRYGDQSQSTGELAVETFTFGSSSGRALSVPTTVFGCGHSNSGTFNETASGIIGLGGGPLSIVTQLREAINGKFSYCLVSLESNSTSKISFGEDAVVSGEGVVSTPIVKKEVDTFYYLTLESITVGNKSLAYKTKQPSEAEPMYSGEEGNIIIDSGTTLTFLPADLYEAMENELVKAINKETTPDPQQSLRLCYDSNTNVVDLPALTFNFRGAEVVLPPSSSFIQNGDLICLAMVPSNDFAIFGNLSQMDLLIGYDLENNVLSFMPTECGKQ</sequence>
<dbReference type="Gene3D" id="2.40.70.10">
    <property type="entry name" value="Acid Proteases"/>
    <property type="match status" value="2"/>
</dbReference>
<dbReference type="InterPro" id="IPR032861">
    <property type="entry name" value="TAXi_N"/>
</dbReference>
<dbReference type="EMBL" id="WJXA01000250">
    <property type="protein sequence ID" value="KAF7113886.1"/>
    <property type="molecule type" value="Genomic_DNA"/>
</dbReference>
<comment type="subcellular location">
    <subcellularLocation>
        <location evidence="1">Secreted</location>
    </subcellularLocation>
</comment>
<dbReference type="FunFam" id="2.40.70.10:FF:000050">
    <property type="entry name" value="Aspartic proteinase CDR1"/>
    <property type="match status" value="1"/>
</dbReference>
<proteinExistence type="inferred from homology"/>
<keyword evidence="4" id="KW-0645">Protease</keyword>
<feature type="chain" id="PRO_5032778707" description="Peptidase A1 domain-containing protein" evidence="9">
    <location>
        <begin position="28"/>
        <end position="440"/>
    </location>
</feature>
<dbReference type="SUPFAM" id="SSF50630">
    <property type="entry name" value="Acid proteases"/>
    <property type="match status" value="1"/>
</dbReference>
<evidence type="ECO:0000259" key="10">
    <source>
        <dbReference type="PROSITE" id="PS51767"/>
    </source>
</evidence>
<evidence type="ECO:0000313" key="11">
    <source>
        <dbReference type="EMBL" id="KAF7113886.1"/>
    </source>
</evidence>
<dbReference type="CDD" id="cd05476">
    <property type="entry name" value="pepsin_A_like_plant"/>
    <property type="match status" value="1"/>
</dbReference>
<evidence type="ECO:0000256" key="3">
    <source>
        <dbReference type="ARBA" id="ARBA00022525"/>
    </source>
</evidence>
<protein>
    <recommendedName>
        <fullName evidence="10">Peptidase A1 domain-containing protein</fullName>
    </recommendedName>
</protein>
<dbReference type="PROSITE" id="PS51767">
    <property type="entry name" value="PEPTIDASE_A1"/>
    <property type="match status" value="1"/>
</dbReference>
<dbReference type="InterPro" id="IPR033121">
    <property type="entry name" value="PEPTIDASE_A1"/>
</dbReference>
<dbReference type="Pfam" id="PF14541">
    <property type="entry name" value="TAXi_C"/>
    <property type="match status" value="1"/>
</dbReference>
<reference evidence="11" key="1">
    <citation type="submission" date="2019-11" db="EMBL/GenBank/DDBJ databases">
        <authorList>
            <person name="Liu Y."/>
            <person name="Hou J."/>
            <person name="Li T.-Q."/>
            <person name="Guan C.-H."/>
            <person name="Wu X."/>
            <person name="Wu H.-Z."/>
            <person name="Ling F."/>
            <person name="Zhang R."/>
            <person name="Shi X.-G."/>
            <person name="Ren J.-P."/>
            <person name="Chen E.-F."/>
            <person name="Sun J.-M."/>
        </authorList>
    </citation>
    <scope>NUCLEOTIDE SEQUENCE</scope>
    <source>
        <strain evidence="11">Adult_tree_wgs_1</strain>
        <tissue evidence="11">Leaves</tissue>
    </source>
</reference>
<dbReference type="GO" id="GO:0004190">
    <property type="term" value="F:aspartic-type endopeptidase activity"/>
    <property type="evidence" value="ECO:0007669"/>
    <property type="project" value="UniProtKB-KW"/>
</dbReference>
<keyword evidence="12" id="KW-1185">Reference proteome</keyword>
<keyword evidence="7" id="KW-0378">Hydrolase</keyword>
<dbReference type="InterPro" id="IPR034161">
    <property type="entry name" value="Pepsin-like_plant"/>
</dbReference>
<dbReference type="GO" id="GO:0005576">
    <property type="term" value="C:extracellular region"/>
    <property type="evidence" value="ECO:0007669"/>
    <property type="project" value="UniProtKB-SubCell"/>
</dbReference>
<dbReference type="FunFam" id="2.40.70.10:FF:000016">
    <property type="entry name" value="Probable aspartic protease At2g35615"/>
    <property type="match status" value="1"/>
</dbReference>
<dbReference type="InterPro" id="IPR021109">
    <property type="entry name" value="Peptidase_aspartic_dom_sf"/>
</dbReference>
<evidence type="ECO:0000256" key="5">
    <source>
        <dbReference type="ARBA" id="ARBA00022729"/>
    </source>
</evidence>
<accession>A0A834FXG5</accession>
<keyword evidence="3" id="KW-0964">Secreted</keyword>
<dbReference type="InterPro" id="IPR051708">
    <property type="entry name" value="Plant_Aspart_Prot_A1"/>
</dbReference>
<evidence type="ECO:0000256" key="2">
    <source>
        <dbReference type="ARBA" id="ARBA00007447"/>
    </source>
</evidence>
<evidence type="ECO:0000256" key="1">
    <source>
        <dbReference type="ARBA" id="ARBA00004613"/>
    </source>
</evidence>
<organism evidence="11 12">
    <name type="scientific">Rhododendron simsii</name>
    <name type="common">Sims's rhododendron</name>
    <dbReference type="NCBI Taxonomy" id="118357"/>
    <lineage>
        <taxon>Eukaryota</taxon>
        <taxon>Viridiplantae</taxon>
        <taxon>Streptophyta</taxon>
        <taxon>Embryophyta</taxon>
        <taxon>Tracheophyta</taxon>
        <taxon>Spermatophyta</taxon>
        <taxon>Magnoliopsida</taxon>
        <taxon>eudicotyledons</taxon>
        <taxon>Gunneridae</taxon>
        <taxon>Pentapetalae</taxon>
        <taxon>asterids</taxon>
        <taxon>Ericales</taxon>
        <taxon>Ericaceae</taxon>
        <taxon>Ericoideae</taxon>
        <taxon>Rhodoreae</taxon>
        <taxon>Rhododendron</taxon>
    </lineage>
</organism>
<dbReference type="InterPro" id="IPR032799">
    <property type="entry name" value="TAXi_C"/>
</dbReference>